<keyword evidence="2 5" id="KW-1005">Bacterial flagellum biogenesis</keyword>
<evidence type="ECO:0000313" key="7">
    <source>
        <dbReference type="Proteomes" id="UP000754750"/>
    </source>
</evidence>
<comment type="subunit">
    <text evidence="5">Interacts with translational regulator CsrA and flagellin(s).</text>
</comment>
<proteinExistence type="inferred from homology"/>
<dbReference type="EMBL" id="SVNY01000002">
    <property type="protein sequence ID" value="MBE6832627.1"/>
    <property type="molecule type" value="Genomic_DNA"/>
</dbReference>
<dbReference type="SUPFAM" id="SSF141457">
    <property type="entry name" value="BH3618-like"/>
    <property type="match status" value="1"/>
</dbReference>
<dbReference type="Gene3D" id="2.30.290.10">
    <property type="entry name" value="BH3618-like"/>
    <property type="match status" value="1"/>
</dbReference>
<evidence type="ECO:0000256" key="5">
    <source>
        <dbReference type="HAMAP-Rule" id="MF_01185"/>
    </source>
</evidence>
<dbReference type="PANTHER" id="PTHR39190">
    <property type="entry name" value="FLAGELLAR ASSEMBLY FACTOR FLIW"/>
    <property type="match status" value="1"/>
</dbReference>
<comment type="caution">
    <text evidence="6">The sequence shown here is derived from an EMBL/GenBank/DDBJ whole genome shotgun (WGS) entry which is preliminary data.</text>
</comment>
<keyword evidence="6" id="KW-0966">Cell projection</keyword>
<reference evidence="6" key="1">
    <citation type="submission" date="2019-04" db="EMBL/GenBank/DDBJ databases">
        <title>Evolution of Biomass-Degrading Anaerobic Consortia Revealed by Metagenomics.</title>
        <authorList>
            <person name="Peng X."/>
        </authorList>
    </citation>
    <scope>NUCLEOTIDE SEQUENCE</scope>
    <source>
        <strain evidence="6">SIG551</strain>
    </source>
</reference>
<evidence type="ECO:0000256" key="4">
    <source>
        <dbReference type="ARBA" id="ARBA00023186"/>
    </source>
</evidence>
<keyword evidence="3 5" id="KW-0810">Translation regulation</keyword>
<keyword evidence="4 5" id="KW-0143">Chaperone</keyword>
<dbReference type="Pfam" id="PF02623">
    <property type="entry name" value="FliW"/>
    <property type="match status" value="1"/>
</dbReference>
<evidence type="ECO:0000313" key="6">
    <source>
        <dbReference type="EMBL" id="MBE6832627.1"/>
    </source>
</evidence>
<dbReference type="InterPro" id="IPR024046">
    <property type="entry name" value="Flagellar_assmbl_FliW_dom_sf"/>
</dbReference>
<evidence type="ECO:0000256" key="2">
    <source>
        <dbReference type="ARBA" id="ARBA00022795"/>
    </source>
</evidence>
<keyword evidence="1 5" id="KW-0963">Cytoplasm</keyword>
<organism evidence="6 7">
    <name type="scientific">Faecalispora sporosphaeroides</name>
    <dbReference type="NCBI Taxonomy" id="1549"/>
    <lineage>
        <taxon>Bacteria</taxon>
        <taxon>Bacillati</taxon>
        <taxon>Bacillota</taxon>
        <taxon>Clostridia</taxon>
        <taxon>Eubacteriales</taxon>
        <taxon>Oscillospiraceae</taxon>
        <taxon>Faecalispora</taxon>
    </lineage>
</organism>
<comment type="function">
    <text evidence="5">Acts as an anti-CsrA protein, binds CsrA and prevents it from repressing translation of its target genes, one of which is flagellin. Binds to flagellin and participates in the assembly of the flagellum.</text>
</comment>
<dbReference type="AlphaFoldDB" id="A0A928KPZ7"/>
<name>A0A928KPZ7_9FIRM</name>
<dbReference type="GO" id="GO:0005737">
    <property type="term" value="C:cytoplasm"/>
    <property type="evidence" value="ECO:0007669"/>
    <property type="project" value="UniProtKB-SubCell"/>
</dbReference>
<dbReference type="InterPro" id="IPR003775">
    <property type="entry name" value="Flagellar_assembly_factor_FliW"/>
</dbReference>
<dbReference type="RefSeq" id="WP_020073258.1">
    <property type="nucleotide sequence ID" value="NZ_SVNY01000002.1"/>
</dbReference>
<protein>
    <recommendedName>
        <fullName evidence="5">Flagellar assembly factor FliW</fullName>
    </recommendedName>
</protein>
<dbReference type="PANTHER" id="PTHR39190:SF1">
    <property type="entry name" value="FLAGELLAR ASSEMBLY FACTOR FLIW"/>
    <property type="match status" value="1"/>
</dbReference>
<evidence type="ECO:0000256" key="3">
    <source>
        <dbReference type="ARBA" id="ARBA00022845"/>
    </source>
</evidence>
<comment type="similarity">
    <text evidence="5">Belongs to the FliW family.</text>
</comment>
<dbReference type="HAMAP" id="MF_01185">
    <property type="entry name" value="FliW"/>
    <property type="match status" value="1"/>
</dbReference>
<comment type="subcellular location">
    <subcellularLocation>
        <location evidence="5">Cytoplasm</location>
    </subcellularLocation>
</comment>
<keyword evidence="6" id="KW-0969">Cilium</keyword>
<sequence length="135" mass="15625">MDTSQDSRNIITFPEGLLGFEEIHEYLLFHEDEENFLWSLTAANDSQIPSFIVMDPFTIREDYHPSLSERDLELLGNPQPEDLCFLVIAVIRSPLSDSVVNLKAPIVINIYNQHAKQVILEDAEYPLRYRLFDGR</sequence>
<dbReference type="GO" id="GO:0006417">
    <property type="term" value="P:regulation of translation"/>
    <property type="evidence" value="ECO:0007669"/>
    <property type="project" value="UniProtKB-KW"/>
</dbReference>
<keyword evidence="6" id="KW-0282">Flagellum</keyword>
<evidence type="ECO:0000256" key="1">
    <source>
        <dbReference type="ARBA" id="ARBA00022490"/>
    </source>
</evidence>
<accession>A0A928KPZ7</accession>
<gene>
    <name evidence="5" type="primary">fliW</name>
    <name evidence="6" type="ORF">E7512_03450</name>
</gene>
<dbReference type="Proteomes" id="UP000754750">
    <property type="component" value="Unassembled WGS sequence"/>
</dbReference>
<dbReference type="GO" id="GO:0044780">
    <property type="term" value="P:bacterial-type flagellum assembly"/>
    <property type="evidence" value="ECO:0007669"/>
    <property type="project" value="UniProtKB-UniRule"/>
</dbReference>